<dbReference type="GO" id="GO:0004519">
    <property type="term" value="F:endonuclease activity"/>
    <property type="evidence" value="ECO:0007669"/>
    <property type="project" value="UniProtKB-KW"/>
</dbReference>
<comment type="caution">
    <text evidence="8">The sequence shown here is derived from an EMBL/GenBank/DDBJ whole genome shotgun (WGS) entry which is preliminary data.</text>
</comment>
<evidence type="ECO:0000259" key="7">
    <source>
        <dbReference type="Pfam" id="PF05840"/>
    </source>
</evidence>
<name>A0A4U2Z443_9BACT</name>
<organism evidence="8 9">
    <name type="scientific">Sulfurimonas crateris</name>
    <dbReference type="NCBI Taxonomy" id="2574727"/>
    <lineage>
        <taxon>Bacteria</taxon>
        <taxon>Pseudomonadati</taxon>
        <taxon>Campylobacterota</taxon>
        <taxon>Epsilonproteobacteria</taxon>
        <taxon>Campylobacterales</taxon>
        <taxon>Sulfurimonadaceae</taxon>
        <taxon>Sulfurimonas</taxon>
    </lineage>
</organism>
<evidence type="ECO:0000256" key="1">
    <source>
        <dbReference type="ARBA" id="ARBA00003293"/>
    </source>
</evidence>
<evidence type="ECO:0000256" key="5">
    <source>
        <dbReference type="ARBA" id="ARBA00022759"/>
    </source>
</evidence>
<dbReference type="Proteomes" id="UP000309561">
    <property type="component" value="Unassembled WGS sequence"/>
</dbReference>
<evidence type="ECO:0000256" key="6">
    <source>
        <dbReference type="ARBA" id="ARBA00022801"/>
    </source>
</evidence>
<dbReference type="GO" id="GO:0016787">
    <property type="term" value="F:hydrolase activity"/>
    <property type="evidence" value="ECO:0007669"/>
    <property type="project" value="UniProtKB-KW"/>
</dbReference>
<evidence type="ECO:0000313" key="9">
    <source>
        <dbReference type="Proteomes" id="UP000309561"/>
    </source>
</evidence>
<keyword evidence="3" id="KW-0235">DNA replication</keyword>
<evidence type="ECO:0000256" key="4">
    <source>
        <dbReference type="ARBA" id="ARBA00022722"/>
    </source>
</evidence>
<comment type="similarity">
    <text evidence="2">Belongs to the phage GPA family.</text>
</comment>
<sequence length="445" mass="52969">MFGLSKQDLKNIQSKIDNQSDYLDDNFFTTNSGQVKTLKDISFSANHSVRYYAQLSNKIDTMTKMAISQGLHSCFLTMTLDGYFRDLLHGDYTRFDKLSNEDKKIALQSVPSSEILGEVRQKIEARKTLTIKDLYNILNHQTKRYLQSYAFKKLKKSNLDYMYIRTVEPHKDGVPHFHMMLYIPAEHIEQFKKDFVKSYPAPRNRAKIKGSDEFEAFQTDINDSTAYIMKYILKSFMDVKKQKEIDYIQAWYIKHRIMRCVTSHSLVPQWVYQKAYAFESDWFHLTDLMKDVNNHVEWNKEDNYFYFIDNHTGRELVYQYGKYQVIYKDRIIKEVGTVKEKQIKTKIYDKTPKQWTKKRSPIDVIIDGEKFVYLNGKYSKPTKQPYQMNTLELWDYYQNIDIETVDLKHYANTKNILIDRGLLHEPKINLAAYQDDFFKFESEGF</sequence>
<proteinExistence type="inferred from homology"/>
<evidence type="ECO:0000313" key="8">
    <source>
        <dbReference type="EMBL" id="TKI68888.1"/>
    </source>
</evidence>
<feature type="domain" description="Replication gene A protein-like" evidence="7">
    <location>
        <begin position="141"/>
        <end position="234"/>
    </location>
</feature>
<keyword evidence="4" id="KW-0540">Nuclease</keyword>
<dbReference type="EMBL" id="SZPX01000006">
    <property type="protein sequence ID" value="TKI68888.1"/>
    <property type="molecule type" value="Genomic_DNA"/>
</dbReference>
<dbReference type="InterPro" id="IPR008766">
    <property type="entry name" value="Replication_gene_A-like"/>
</dbReference>
<dbReference type="GO" id="GO:0006260">
    <property type="term" value="P:DNA replication"/>
    <property type="evidence" value="ECO:0007669"/>
    <property type="project" value="UniProtKB-KW"/>
</dbReference>
<dbReference type="Pfam" id="PF05840">
    <property type="entry name" value="Phage_GPA"/>
    <property type="match status" value="1"/>
</dbReference>
<protein>
    <submittedName>
        <fullName evidence="8">Replication endonuclease</fullName>
    </submittedName>
</protein>
<evidence type="ECO:0000256" key="3">
    <source>
        <dbReference type="ARBA" id="ARBA00022705"/>
    </source>
</evidence>
<keyword evidence="6" id="KW-0378">Hydrolase</keyword>
<dbReference type="RefSeq" id="WP_137014078.1">
    <property type="nucleotide sequence ID" value="NZ_SZPX01000006.1"/>
</dbReference>
<gene>
    <name evidence="8" type="ORF">FCU45_07950</name>
</gene>
<dbReference type="AlphaFoldDB" id="A0A4U2Z443"/>
<dbReference type="OrthoDB" id="5334619at2"/>
<keyword evidence="5 8" id="KW-0255">Endonuclease</keyword>
<evidence type="ECO:0000256" key="2">
    <source>
        <dbReference type="ARBA" id="ARBA00009260"/>
    </source>
</evidence>
<comment type="function">
    <text evidence="1">Possible endonuclease which induces a single-strand cut and initiates DNA replication.</text>
</comment>
<reference evidence="8 9" key="1">
    <citation type="submission" date="2019-04" db="EMBL/GenBank/DDBJ databases">
        <title>Sulfurimonas crateris sp. nov. a facultative anaerobic sulfur-oxidizing chemolithautotrophic bacterium isolated from a terrestrial mud vulcano.</title>
        <authorList>
            <person name="Ratnikova N.M."/>
            <person name="Slobodkin A.I."/>
            <person name="Merkel A.Y."/>
            <person name="Novikov A."/>
            <person name="Bonch-Osmolovskaya E.A."/>
            <person name="Slobodkina G.B."/>
        </authorList>
    </citation>
    <scope>NUCLEOTIDE SEQUENCE [LARGE SCALE GENOMIC DNA]</scope>
    <source>
        <strain evidence="8 9">SN118</strain>
    </source>
</reference>
<accession>A0A4U2Z443</accession>
<keyword evidence="9" id="KW-1185">Reference proteome</keyword>